<feature type="transmembrane region" description="Helical" evidence="1">
    <location>
        <begin position="255"/>
        <end position="273"/>
    </location>
</feature>
<dbReference type="Proteomes" id="UP000237350">
    <property type="component" value="Unassembled WGS sequence"/>
</dbReference>
<protein>
    <submittedName>
        <fullName evidence="2">Conjugal transfer protein TraB</fullName>
    </submittedName>
</protein>
<evidence type="ECO:0000256" key="1">
    <source>
        <dbReference type="SAM" id="Phobius"/>
    </source>
</evidence>
<comment type="caution">
    <text evidence="2">The sequence shown here is derived from an EMBL/GenBank/DDBJ whole genome shotgun (WGS) entry which is preliminary data.</text>
</comment>
<name>A0A2S4JHY9_9SPIO</name>
<feature type="transmembrane region" description="Helical" evidence="1">
    <location>
        <begin position="285"/>
        <end position="304"/>
    </location>
</feature>
<proteinExistence type="predicted"/>
<sequence length="391" mass="42427">MTIVREAGEAGEAEGREYWLLGTAHVSRESVVAVEETIRQGGIDHVVVEIDHQRYQSVTQKRDWSQLDIFQILRKGQAFLLLSNLVLASFQRRMGAGTGVTPGEEMIAAVKAASEVGIGSTFGDRPVTATLRRAWAKTGFWGRNKLLASMVAAAFSREKVSEEDLAKLREQNELESMLQELSDYLPQVKEVLIDERDRYLARSISEAPGRRVLAVVGAGHVPGIARTLEGLRAGTVRVSKAELEEIPPPGALRRVLPYAVPLLVGALILWGFFRGGLEGGLQSLVRWILVNGTLSAAGAAAALAHPLTILLAFAAAPITSMNPTVGVGLVTGLVEAFLRKPRVADFERLNDDIVSLRGFYRNRLTRILLVFLLSSVGSSIGTFIALPLLFG</sequence>
<dbReference type="PANTHER" id="PTHR21530">
    <property type="entry name" value="PHEROMONE SHUTDOWN PROTEIN"/>
    <property type="match status" value="1"/>
</dbReference>
<keyword evidence="1" id="KW-1133">Transmembrane helix</keyword>
<keyword evidence="3" id="KW-1185">Reference proteome</keyword>
<dbReference type="InterPro" id="IPR046345">
    <property type="entry name" value="TraB_PrgY-like"/>
</dbReference>
<dbReference type="AlphaFoldDB" id="A0A2S4JHY9"/>
<keyword evidence="1" id="KW-0472">Membrane</keyword>
<dbReference type="PANTHER" id="PTHR21530:SF7">
    <property type="entry name" value="TRAB DOMAIN-CONTAINING PROTEIN"/>
    <property type="match status" value="1"/>
</dbReference>
<dbReference type="InterPro" id="IPR002816">
    <property type="entry name" value="TraB/PrgY/GumN_fam"/>
</dbReference>
<feature type="transmembrane region" description="Helical" evidence="1">
    <location>
        <begin position="367"/>
        <end position="390"/>
    </location>
</feature>
<organism evidence="2 3">
    <name type="scientific">Alkalispirochaeta sphaeroplastigenens</name>
    <dbReference type="NCBI Taxonomy" id="1187066"/>
    <lineage>
        <taxon>Bacteria</taxon>
        <taxon>Pseudomonadati</taxon>
        <taxon>Spirochaetota</taxon>
        <taxon>Spirochaetia</taxon>
        <taxon>Spirochaetales</taxon>
        <taxon>Spirochaetaceae</taxon>
        <taxon>Alkalispirochaeta</taxon>
    </lineage>
</organism>
<reference evidence="3" key="1">
    <citation type="submission" date="2015-12" db="EMBL/GenBank/DDBJ databases">
        <authorList>
            <person name="Lodha T.D."/>
            <person name="Chintalapati S."/>
            <person name="Chintalapati V.R."/>
            <person name="Sravanthi T."/>
        </authorList>
    </citation>
    <scope>NUCLEOTIDE SEQUENCE [LARGE SCALE GENOMIC DNA]</scope>
    <source>
        <strain evidence="3">JC133</strain>
    </source>
</reference>
<dbReference type="InterPro" id="IPR005230">
    <property type="entry name" value="TraB_bac"/>
</dbReference>
<dbReference type="EMBL" id="LPWH01000112">
    <property type="protein sequence ID" value="POQ99040.1"/>
    <property type="molecule type" value="Genomic_DNA"/>
</dbReference>
<dbReference type="CDD" id="cd14726">
    <property type="entry name" value="TraB_PrgY-like"/>
    <property type="match status" value="1"/>
</dbReference>
<gene>
    <name evidence="2" type="ORF">AU468_11295</name>
</gene>
<dbReference type="OrthoDB" id="9809330at2"/>
<evidence type="ECO:0000313" key="2">
    <source>
        <dbReference type="EMBL" id="POQ99040.1"/>
    </source>
</evidence>
<accession>A0A2S4JHY9</accession>
<dbReference type="Pfam" id="PF01963">
    <property type="entry name" value="TraB_PrgY_gumN"/>
    <property type="match status" value="1"/>
</dbReference>
<feature type="transmembrane region" description="Helical" evidence="1">
    <location>
        <begin position="310"/>
        <end position="338"/>
    </location>
</feature>
<dbReference type="NCBIfam" id="TIGR00261">
    <property type="entry name" value="traB"/>
    <property type="match status" value="1"/>
</dbReference>
<evidence type="ECO:0000313" key="3">
    <source>
        <dbReference type="Proteomes" id="UP000237350"/>
    </source>
</evidence>
<keyword evidence="1" id="KW-0812">Transmembrane</keyword>